<dbReference type="SMART" id="SM00953">
    <property type="entry name" value="RES"/>
    <property type="match status" value="1"/>
</dbReference>
<reference evidence="2 3" key="1">
    <citation type="submission" date="2008-06" db="EMBL/GenBank/DDBJ databases">
        <title>Complete sequence of Pelodictyon phaeoclathratiforme BU-1.</title>
        <authorList>
            <consortium name="US DOE Joint Genome Institute"/>
            <person name="Lucas S."/>
            <person name="Copeland A."/>
            <person name="Lapidus A."/>
            <person name="Glavina del Rio T."/>
            <person name="Dalin E."/>
            <person name="Tice H."/>
            <person name="Bruce D."/>
            <person name="Goodwin L."/>
            <person name="Pitluck S."/>
            <person name="Schmutz J."/>
            <person name="Larimer F."/>
            <person name="Land M."/>
            <person name="Hauser L."/>
            <person name="Kyrpides N."/>
            <person name="Mikhailova N."/>
            <person name="Liu Z."/>
            <person name="Li T."/>
            <person name="Zhao F."/>
            <person name="Overmann J."/>
            <person name="Bryant D.A."/>
            <person name="Richardson P."/>
        </authorList>
    </citation>
    <scope>NUCLEOTIDE SEQUENCE [LARGE SCALE GENOMIC DNA]</scope>
    <source>
        <strain evidence="3">DSM 5477 / BU-1</strain>
    </source>
</reference>
<dbReference type="AlphaFoldDB" id="B4SDQ6"/>
<evidence type="ECO:0000313" key="2">
    <source>
        <dbReference type="EMBL" id="ACF44424.1"/>
    </source>
</evidence>
<gene>
    <name evidence="2" type="ordered locus">Ppha_2227</name>
</gene>
<dbReference type="HOGENOM" id="CLU_1137097_0_0_10"/>
<dbReference type="Pfam" id="PF08808">
    <property type="entry name" value="RES"/>
    <property type="match status" value="1"/>
</dbReference>
<evidence type="ECO:0000313" key="3">
    <source>
        <dbReference type="Proteomes" id="UP000002724"/>
    </source>
</evidence>
<proteinExistence type="predicted"/>
<dbReference type="RefSeq" id="WP_012508900.1">
    <property type="nucleotide sequence ID" value="NC_011060.1"/>
</dbReference>
<dbReference type="EMBL" id="CP001110">
    <property type="protein sequence ID" value="ACF44424.1"/>
    <property type="molecule type" value="Genomic_DNA"/>
</dbReference>
<protein>
    <submittedName>
        <fullName evidence="2">RES domain protein</fullName>
    </submittedName>
</protein>
<feature type="domain" description="RES" evidence="1">
    <location>
        <begin position="79"/>
        <end position="207"/>
    </location>
</feature>
<dbReference type="OrthoDB" id="9795903at2"/>
<dbReference type="Proteomes" id="UP000002724">
    <property type="component" value="Chromosome"/>
</dbReference>
<accession>B4SDQ6</accession>
<keyword evidence="3" id="KW-1185">Reference proteome</keyword>
<dbReference type="KEGG" id="pph:Ppha_2227"/>
<name>B4SDQ6_PELPB</name>
<evidence type="ECO:0000259" key="1">
    <source>
        <dbReference type="SMART" id="SM00953"/>
    </source>
</evidence>
<dbReference type="InterPro" id="IPR014914">
    <property type="entry name" value="RES_dom"/>
</dbReference>
<organism evidence="2 3">
    <name type="scientific">Pelodictyon phaeoclathratiforme (strain DSM 5477 / BU-1)</name>
    <dbReference type="NCBI Taxonomy" id="324925"/>
    <lineage>
        <taxon>Bacteria</taxon>
        <taxon>Pseudomonadati</taxon>
        <taxon>Chlorobiota</taxon>
        <taxon>Chlorobiia</taxon>
        <taxon>Chlorobiales</taxon>
        <taxon>Chlorobiaceae</taxon>
        <taxon>Chlorobium/Pelodictyon group</taxon>
        <taxon>Pelodictyon</taxon>
    </lineage>
</organism>
<dbReference type="STRING" id="324925.Ppha_2227"/>
<dbReference type="eggNOG" id="ENOG5032TK3">
    <property type="taxonomic scope" value="Bacteria"/>
</dbReference>
<sequence>MDHLFTRLAVADIHHDLLRNIVSLNESENPFDDLSSNTEEWVLARQVESDTRPLPYHSHTPEIHRPFEEALWLNAIHWQFKYRQTSRFSDGSFGVWYGSDTLQTSVHESAYHWFRGLLCDAGFEHEEVTIERTLYAVACDAILLDFRSAADNYPNLLHKTDYTFTQAIGTRIHREGHPGLLTFSARHQGGINYGVLNPNVLSNPRQQSQLSYRLHGQSITVEEKSGVPCMEITIDAF</sequence>